<feature type="domain" description="Helicase ATP-binding" evidence="7">
    <location>
        <begin position="1175"/>
        <end position="1355"/>
    </location>
</feature>
<evidence type="ECO:0000256" key="5">
    <source>
        <dbReference type="ARBA" id="ARBA00034808"/>
    </source>
</evidence>
<dbReference type="GO" id="GO:0043590">
    <property type="term" value="C:bacterial nucleoid"/>
    <property type="evidence" value="ECO:0007669"/>
    <property type="project" value="TreeGrafter"/>
</dbReference>
<dbReference type="GO" id="GO:0030894">
    <property type="term" value="C:replisome"/>
    <property type="evidence" value="ECO:0007669"/>
    <property type="project" value="TreeGrafter"/>
</dbReference>
<dbReference type="SMART" id="SM00487">
    <property type="entry name" value="DEXDc"/>
    <property type="match status" value="1"/>
</dbReference>
<dbReference type="EC" id="5.6.2.4" evidence="5"/>
<organism evidence="8 9">
    <name type="scientific">Sediminitomix flava</name>
    <dbReference type="NCBI Taxonomy" id="379075"/>
    <lineage>
        <taxon>Bacteria</taxon>
        <taxon>Pseudomonadati</taxon>
        <taxon>Bacteroidota</taxon>
        <taxon>Cytophagia</taxon>
        <taxon>Cytophagales</taxon>
        <taxon>Flammeovirgaceae</taxon>
        <taxon>Sediminitomix</taxon>
    </lineage>
</organism>
<dbReference type="PANTHER" id="PTHR13710:SF105">
    <property type="entry name" value="ATP-DEPENDENT DNA HELICASE Q1"/>
    <property type="match status" value="1"/>
</dbReference>
<comment type="similarity">
    <text evidence="1">Belongs to the helicase family. RecQ subfamily.</text>
</comment>
<dbReference type="EMBL" id="QGDO01000003">
    <property type="protein sequence ID" value="PWJ42239.1"/>
    <property type="molecule type" value="Genomic_DNA"/>
</dbReference>
<dbReference type="InterPro" id="IPR036397">
    <property type="entry name" value="RNaseH_sf"/>
</dbReference>
<keyword evidence="8" id="KW-0067">ATP-binding</keyword>
<dbReference type="InterPro" id="IPR011545">
    <property type="entry name" value="DEAD/DEAH_box_helicase_dom"/>
</dbReference>
<reference evidence="8 9" key="1">
    <citation type="submission" date="2018-03" db="EMBL/GenBank/DDBJ databases">
        <title>Genomic Encyclopedia of Archaeal and Bacterial Type Strains, Phase II (KMG-II): from individual species to whole genera.</title>
        <authorList>
            <person name="Goeker M."/>
        </authorList>
    </citation>
    <scope>NUCLEOTIDE SEQUENCE [LARGE SCALE GENOMIC DNA]</scope>
    <source>
        <strain evidence="8 9">DSM 28229</strain>
    </source>
</reference>
<dbReference type="SUPFAM" id="SSF52540">
    <property type="entry name" value="P-loop containing nucleoside triphosphate hydrolases"/>
    <property type="match status" value="1"/>
</dbReference>
<keyword evidence="8" id="KW-0347">Helicase</keyword>
<dbReference type="PROSITE" id="PS51192">
    <property type="entry name" value="HELICASE_ATP_BIND_1"/>
    <property type="match status" value="1"/>
</dbReference>
<dbReference type="Proteomes" id="UP000245535">
    <property type="component" value="Unassembled WGS sequence"/>
</dbReference>
<evidence type="ECO:0000259" key="7">
    <source>
        <dbReference type="PROSITE" id="PS51192"/>
    </source>
</evidence>
<keyword evidence="2" id="KW-0238">DNA-binding</keyword>
<proteinExistence type="inferred from homology"/>
<dbReference type="GO" id="GO:0009378">
    <property type="term" value="F:four-way junction helicase activity"/>
    <property type="evidence" value="ECO:0007669"/>
    <property type="project" value="TreeGrafter"/>
</dbReference>
<dbReference type="Pfam" id="PF00270">
    <property type="entry name" value="DEAD"/>
    <property type="match status" value="1"/>
</dbReference>
<accession>A0A315ZAR5</accession>
<keyword evidence="3" id="KW-0413">Isomerase</keyword>
<dbReference type="SUPFAM" id="SSF53098">
    <property type="entry name" value="Ribonuclease H-like"/>
    <property type="match status" value="1"/>
</dbReference>
<dbReference type="InterPro" id="IPR014001">
    <property type="entry name" value="Helicase_ATP-bd"/>
</dbReference>
<evidence type="ECO:0000256" key="4">
    <source>
        <dbReference type="ARBA" id="ARBA00034617"/>
    </source>
</evidence>
<evidence type="ECO:0000256" key="2">
    <source>
        <dbReference type="ARBA" id="ARBA00023125"/>
    </source>
</evidence>
<dbReference type="GO" id="GO:0043138">
    <property type="term" value="F:3'-5' DNA helicase activity"/>
    <property type="evidence" value="ECO:0007669"/>
    <property type="project" value="UniProtKB-EC"/>
</dbReference>
<keyword evidence="8" id="KW-0378">Hydrolase</keyword>
<keyword evidence="9" id="KW-1185">Reference proteome</keyword>
<dbReference type="Gene3D" id="3.30.420.10">
    <property type="entry name" value="Ribonuclease H-like superfamily/Ribonuclease H"/>
    <property type="match status" value="1"/>
</dbReference>
<evidence type="ECO:0000256" key="1">
    <source>
        <dbReference type="ARBA" id="ARBA00005446"/>
    </source>
</evidence>
<dbReference type="InterPro" id="IPR012337">
    <property type="entry name" value="RNaseH-like_sf"/>
</dbReference>
<evidence type="ECO:0000313" key="9">
    <source>
        <dbReference type="Proteomes" id="UP000245535"/>
    </source>
</evidence>
<comment type="catalytic activity">
    <reaction evidence="4">
        <text>Couples ATP hydrolysis with the unwinding of duplex DNA by translocating in the 3'-5' direction.</text>
        <dbReference type="EC" id="5.6.2.4"/>
    </reaction>
</comment>
<dbReference type="GO" id="GO:0006310">
    <property type="term" value="P:DNA recombination"/>
    <property type="evidence" value="ECO:0007669"/>
    <property type="project" value="TreeGrafter"/>
</dbReference>
<dbReference type="RefSeq" id="WP_109619018.1">
    <property type="nucleotide sequence ID" value="NZ_QGDO01000003.1"/>
</dbReference>
<evidence type="ECO:0000313" key="8">
    <source>
        <dbReference type="EMBL" id="PWJ42239.1"/>
    </source>
</evidence>
<evidence type="ECO:0000256" key="6">
    <source>
        <dbReference type="SAM" id="Coils"/>
    </source>
</evidence>
<keyword evidence="8" id="KW-0547">Nucleotide-binding</keyword>
<dbReference type="InterPro" id="IPR027417">
    <property type="entry name" value="P-loop_NTPase"/>
</dbReference>
<name>A0A315ZAR5_SEDFL</name>
<evidence type="ECO:0000256" key="3">
    <source>
        <dbReference type="ARBA" id="ARBA00023235"/>
    </source>
</evidence>
<dbReference type="GO" id="GO:0005737">
    <property type="term" value="C:cytoplasm"/>
    <property type="evidence" value="ECO:0007669"/>
    <property type="project" value="TreeGrafter"/>
</dbReference>
<sequence>MYIEDFLRENELTVSQLKEELERREVSSAFELHQEMPKEWLAWFSKTEKKSERLFACVKYVADDKSHGFIKTFEEVKQLNLQSLRKRDEHDHKLMKKDVSDLVSGDIVLCEKNSESGQIKIIDEVFTGILITQNHQPFFICIEAHLPVTVFPLTKNTNIEEAVLTNVGLTFDRNHFHCEELPDDISLADRGLIIERYIEYLEILSPESVAFLKNELGDKFEQNINVSYFQQKEWDQLKVRSETLAKIAFFQKWEDISEKSNKSLFNSLDLDTQLLLFNSTQTPKSLWSDQFLHQLINEKIEANKLRLLPKERKEALVKQFLVEYESEIIEDETTYIWAKSIINVLNDLTLTIDFLNERLSPKFQFEGWLNNTTYGEYQEHIALKALTSLSAVQQSKVVQKLGDKFTFELIADIKPTEDRIIQLKVIDLIQREIAKRLNFVVFDLETDKERVYEFGSVDNRGEIINYPHDEKTYSNWLKEESLKFSNELSKLLNKASIKSSKTPEKAFVDVDKLFEDRLVVGHNIIDFDLQILSDLKFQEKPVLKVWDTLVLELLLSPELRSYALQTTHSALEDAKHSKVLFLNQLLRLFYLDDEAFFNITEMFEVSLKTELQNLREYFKKVNWISSEVLNETKISLFKQVNRLPILEEINRTCLDSDYPKQVFVMANELRYAVLDTVLEFQAEKQDDASFSKINKTALLNLENKTLAKALKIHIEYHEKRNGKAVFLGQISPFLRKKIDIEIISGTAQDSLWNRESKPFDFRKKRFQFALSLRQFFEYQEQILKDDQIQIVIVDQDLMTIQNKDVLKLLRLKDVLQLASDHSFWIKNSGGISSIGLNQKEVIELGLEDESILAYDNFWIEKYEYGKYRICGNKRWDKALEQIPKERISELKIAEGVLPKSQCTLVKTFQKSTKALVRVNPESIYRSRYWCFQKEVLKSSIEAREAVILIVQRKEEIQELENYFRKGLGFYVPSSQASLSRRLELLQESTQLNKLVVITPKQLTNVLLMNREGCFKFILDAFSLYESFFITKDSQMYQDFQKQANTDGEDKAEIDSHKPLERDTFFLLKIQKRYIDVLRRLILFNNPEHELMILDPRVEDFQNLEKIWNTNIRMIKLEMDLEALEEEAKIADRFFSAPISDGRNLPMPLADIKKMLAEVFLGKDLFWYDYQEPYLDRIIPSEKDLLVSLPTGGGKSLLFQAPSLFKSVFTNRMSIVITPLKALMEDQVNTLWEKGFISNVDYINSDRRSDLSLIYRSIASGEVSLLYITPERFRSGAFLNALEQRLQIDGGLEYAIFDEAHCVSQWGHEFRPDYLNSAKAVMKLKKANAENINTPVLLFSATVSNKIFEDFQQIFK</sequence>
<dbReference type="PANTHER" id="PTHR13710">
    <property type="entry name" value="DNA HELICASE RECQ FAMILY MEMBER"/>
    <property type="match status" value="1"/>
</dbReference>
<dbReference type="GO" id="GO:0006281">
    <property type="term" value="P:DNA repair"/>
    <property type="evidence" value="ECO:0007669"/>
    <property type="project" value="TreeGrafter"/>
</dbReference>
<gene>
    <name evidence="8" type="ORF">BC781_103491</name>
</gene>
<keyword evidence="6" id="KW-0175">Coiled coil</keyword>
<feature type="coiled-coil region" evidence="6">
    <location>
        <begin position="1106"/>
        <end position="1133"/>
    </location>
</feature>
<dbReference type="Gene3D" id="3.40.50.300">
    <property type="entry name" value="P-loop containing nucleotide triphosphate hydrolases"/>
    <property type="match status" value="1"/>
</dbReference>
<dbReference type="GO" id="GO:0003677">
    <property type="term" value="F:DNA binding"/>
    <property type="evidence" value="ECO:0007669"/>
    <property type="project" value="UniProtKB-KW"/>
</dbReference>
<comment type="caution">
    <text evidence="8">The sequence shown here is derived from an EMBL/GenBank/DDBJ whole genome shotgun (WGS) entry which is preliminary data.</text>
</comment>
<dbReference type="OrthoDB" id="1406535at2"/>
<dbReference type="GO" id="GO:0005524">
    <property type="term" value="F:ATP binding"/>
    <property type="evidence" value="ECO:0007669"/>
    <property type="project" value="InterPro"/>
</dbReference>
<protein>
    <recommendedName>
        <fullName evidence="5">DNA 3'-5' helicase</fullName>
        <ecNumber evidence="5">5.6.2.4</ecNumber>
    </recommendedName>
</protein>